<feature type="compositionally biased region" description="Polar residues" evidence="1">
    <location>
        <begin position="68"/>
        <end position="81"/>
    </location>
</feature>
<evidence type="ECO:0000313" key="3">
    <source>
        <dbReference type="Proteomes" id="UP001189429"/>
    </source>
</evidence>
<name>A0ABN9Y4A3_9DINO</name>
<evidence type="ECO:0000313" key="2">
    <source>
        <dbReference type="EMBL" id="CAK0907352.1"/>
    </source>
</evidence>
<accession>A0ABN9Y4A3</accession>
<gene>
    <name evidence="2" type="ORF">PCOR1329_LOCUS82394</name>
</gene>
<dbReference type="EMBL" id="CAUYUJ010021842">
    <property type="protein sequence ID" value="CAK0907352.1"/>
    <property type="molecule type" value="Genomic_DNA"/>
</dbReference>
<feature type="non-terminal residue" evidence="2">
    <location>
        <position position="1"/>
    </location>
</feature>
<comment type="caution">
    <text evidence="2">The sequence shown here is derived from an EMBL/GenBank/DDBJ whole genome shotgun (WGS) entry which is preliminary data.</text>
</comment>
<feature type="compositionally biased region" description="Low complexity" evidence="1">
    <location>
        <begin position="7"/>
        <end position="19"/>
    </location>
</feature>
<feature type="region of interest" description="Disordered" evidence="1">
    <location>
        <begin position="1"/>
        <end position="21"/>
    </location>
</feature>
<protein>
    <submittedName>
        <fullName evidence="2">Uncharacterized protein</fullName>
    </submittedName>
</protein>
<evidence type="ECO:0000256" key="1">
    <source>
        <dbReference type="SAM" id="MobiDB-lite"/>
    </source>
</evidence>
<dbReference type="Proteomes" id="UP001189429">
    <property type="component" value="Unassembled WGS sequence"/>
</dbReference>
<proteinExistence type="predicted"/>
<feature type="non-terminal residue" evidence="2">
    <location>
        <position position="160"/>
    </location>
</feature>
<keyword evidence="3" id="KW-1185">Reference proteome</keyword>
<reference evidence="2" key="1">
    <citation type="submission" date="2023-10" db="EMBL/GenBank/DDBJ databases">
        <authorList>
            <person name="Chen Y."/>
            <person name="Shah S."/>
            <person name="Dougan E. K."/>
            <person name="Thang M."/>
            <person name="Chan C."/>
        </authorList>
    </citation>
    <scope>NUCLEOTIDE SEQUENCE [LARGE SCALE GENOMIC DNA]</scope>
</reference>
<organism evidence="2 3">
    <name type="scientific">Prorocentrum cordatum</name>
    <dbReference type="NCBI Taxonomy" id="2364126"/>
    <lineage>
        <taxon>Eukaryota</taxon>
        <taxon>Sar</taxon>
        <taxon>Alveolata</taxon>
        <taxon>Dinophyceae</taxon>
        <taxon>Prorocentrales</taxon>
        <taxon>Prorocentraceae</taxon>
        <taxon>Prorocentrum</taxon>
    </lineage>
</organism>
<feature type="region of interest" description="Disordered" evidence="1">
    <location>
        <begin position="58"/>
        <end position="81"/>
    </location>
</feature>
<sequence>RIGGSGPASAGSAWPALPSRGKIDTAGLSVEELETLRAIGSKQGQHELAQRYQKSKKALGLSVRPKQHNPTSLHTRGSQAQSEIKQLEKRLLRELGNLDKWLNDVLDFWGHIKSLSHKLDEHEGMYKKLVIQVKGEVQAEDMADPKVAPALISLKALVTA</sequence>